<evidence type="ECO:0000256" key="3">
    <source>
        <dbReference type="ARBA" id="ARBA00022842"/>
    </source>
</evidence>
<dbReference type="RefSeq" id="WP_027123595.1">
    <property type="nucleotide sequence ID" value="NZ_CP103423.1"/>
</dbReference>
<evidence type="ECO:0000313" key="6">
    <source>
        <dbReference type="Proteomes" id="UP001058364"/>
    </source>
</evidence>
<evidence type="ECO:0000256" key="1">
    <source>
        <dbReference type="ARBA" id="ARBA00022723"/>
    </source>
</evidence>
<keyword evidence="1" id="KW-0479">Metal-binding</keyword>
<gene>
    <name evidence="5" type="ORF">NX772_03755</name>
</gene>
<evidence type="ECO:0000313" key="5">
    <source>
        <dbReference type="EMBL" id="UWD34171.1"/>
    </source>
</evidence>
<accession>A0ABY5TW01</accession>
<dbReference type="Proteomes" id="UP001058364">
    <property type="component" value="Chromosome"/>
</dbReference>
<reference evidence="5" key="1">
    <citation type="submission" date="2022-08" db="EMBL/GenBank/DDBJ databases">
        <title>Complete genome sequence of Mycoplasma molare type strain H 542.</title>
        <authorList>
            <person name="Spergser J."/>
        </authorList>
    </citation>
    <scope>NUCLEOTIDE SEQUENCE</scope>
    <source>
        <strain evidence="5">H 542</strain>
    </source>
</reference>
<keyword evidence="2" id="KW-0378">Hydrolase</keyword>
<dbReference type="InterPro" id="IPR050212">
    <property type="entry name" value="Ntdp-like"/>
</dbReference>
<dbReference type="PANTHER" id="PTHR39159">
    <property type="match status" value="1"/>
</dbReference>
<evidence type="ECO:0000256" key="2">
    <source>
        <dbReference type="ARBA" id="ARBA00022801"/>
    </source>
</evidence>
<sequence>MQYKNFINIQAYKYNGKLYRQWSGCKILEENSEHVIVNMNKKTKVMEKNYQKWTIREQVLWFFHKKHFFNALITIKNDCFYIYINLASPYFFEENTIKYIDFDLDIKVYPGKECNIIDQKEFFLNAKKMNYPNETIDLILDELKYVVGLYANGKYIFNKKYLREVKTKIEK</sequence>
<keyword evidence="6" id="KW-1185">Reference proteome</keyword>
<dbReference type="InterPro" id="IPR007295">
    <property type="entry name" value="DUF402"/>
</dbReference>
<dbReference type="EMBL" id="CP103423">
    <property type="protein sequence ID" value="UWD34171.1"/>
    <property type="molecule type" value="Genomic_DNA"/>
</dbReference>
<dbReference type="InterPro" id="IPR035930">
    <property type="entry name" value="FomD-like_sf"/>
</dbReference>
<dbReference type="InterPro" id="IPR016882">
    <property type="entry name" value="SA1684"/>
</dbReference>
<dbReference type="Pfam" id="PF04167">
    <property type="entry name" value="DUF402"/>
    <property type="match status" value="1"/>
</dbReference>
<protein>
    <submittedName>
        <fullName evidence="5">DUF402 domain-containing protein</fullName>
    </submittedName>
</protein>
<feature type="domain" description="DUF402" evidence="4">
    <location>
        <begin position="15"/>
        <end position="155"/>
    </location>
</feature>
<dbReference type="PANTHER" id="PTHR39159:SF1">
    <property type="entry name" value="UPF0374 PROTEIN YGAC"/>
    <property type="match status" value="1"/>
</dbReference>
<dbReference type="PIRSF" id="PIRSF028345">
    <property type="entry name" value="UCP028345"/>
    <property type="match status" value="1"/>
</dbReference>
<evidence type="ECO:0000259" key="4">
    <source>
        <dbReference type="Pfam" id="PF04167"/>
    </source>
</evidence>
<keyword evidence="3" id="KW-0460">Magnesium</keyword>
<dbReference type="SUPFAM" id="SSF159234">
    <property type="entry name" value="FomD-like"/>
    <property type="match status" value="1"/>
</dbReference>
<organism evidence="5 6">
    <name type="scientific">Mesomycoplasma molare</name>
    <dbReference type="NCBI Taxonomy" id="171288"/>
    <lineage>
        <taxon>Bacteria</taxon>
        <taxon>Bacillati</taxon>
        <taxon>Mycoplasmatota</taxon>
        <taxon>Mycoplasmoidales</taxon>
        <taxon>Metamycoplasmataceae</taxon>
        <taxon>Mesomycoplasma</taxon>
    </lineage>
</organism>
<dbReference type="Gene3D" id="2.40.380.10">
    <property type="entry name" value="FomD-like"/>
    <property type="match status" value="1"/>
</dbReference>
<proteinExistence type="predicted"/>
<name>A0ABY5TW01_9BACT</name>